<dbReference type="SUPFAM" id="SSF46785">
    <property type="entry name" value="Winged helix' DNA-binding domain"/>
    <property type="match status" value="1"/>
</dbReference>
<accession>A0A212JBL6</accession>
<evidence type="ECO:0000256" key="4">
    <source>
        <dbReference type="ARBA" id="ARBA00023163"/>
    </source>
</evidence>
<dbReference type="InterPro" id="IPR036390">
    <property type="entry name" value="WH_DNA-bd_sf"/>
</dbReference>
<dbReference type="GO" id="GO:0003677">
    <property type="term" value="F:DNA binding"/>
    <property type="evidence" value="ECO:0007669"/>
    <property type="project" value="UniProtKB-KW"/>
</dbReference>
<evidence type="ECO:0000256" key="1">
    <source>
        <dbReference type="ARBA" id="ARBA00009437"/>
    </source>
</evidence>
<dbReference type="InterPro" id="IPR000847">
    <property type="entry name" value="LysR_HTH_N"/>
</dbReference>
<feature type="domain" description="HTH lysR-type" evidence="5">
    <location>
        <begin position="1"/>
        <end position="58"/>
    </location>
</feature>
<dbReference type="Pfam" id="PF03466">
    <property type="entry name" value="LysR_substrate"/>
    <property type="match status" value="1"/>
</dbReference>
<keyword evidence="3" id="KW-0238">DNA-binding</keyword>
<reference evidence="6" key="1">
    <citation type="submission" date="2016-04" db="EMBL/GenBank/DDBJ databases">
        <authorList>
            <person name="Evans L.H."/>
            <person name="Alamgir A."/>
            <person name="Owens N."/>
            <person name="Weber N.D."/>
            <person name="Virtaneva K."/>
            <person name="Barbian K."/>
            <person name="Babar A."/>
            <person name="Rosenke K."/>
        </authorList>
    </citation>
    <scope>NUCLEOTIDE SEQUENCE</scope>
    <source>
        <strain evidence="6">86</strain>
    </source>
</reference>
<name>A0A212JBL6_9FIRM</name>
<evidence type="ECO:0000313" key="6">
    <source>
        <dbReference type="EMBL" id="SBV96818.1"/>
    </source>
</evidence>
<dbReference type="FunFam" id="1.10.10.10:FF:000001">
    <property type="entry name" value="LysR family transcriptional regulator"/>
    <property type="match status" value="1"/>
</dbReference>
<dbReference type="AlphaFoldDB" id="A0A212JBL6"/>
<dbReference type="Gene3D" id="3.40.190.290">
    <property type="match status" value="1"/>
</dbReference>
<organism evidence="6">
    <name type="scientific">uncultured Eubacteriales bacterium</name>
    <dbReference type="NCBI Taxonomy" id="172733"/>
    <lineage>
        <taxon>Bacteria</taxon>
        <taxon>Bacillati</taxon>
        <taxon>Bacillota</taxon>
        <taxon>Clostridia</taxon>
        <taxon>Eubacteriales</taxon>
        <taxon>environmental samples</taxon>
    </lineage>
</organism>
<gene>
    <name evidence="6" type="ORF">KL86CLO1_10829</name>
</gene>
<proteinExistence type="inferred from homology"/>
<evidence type="ECO:0000259" key="5">
    <source>
        <dbReference type="PROSITE" id="PS50931"/>
    </source>
</evidence>
<dbReference type="PROSITE" id="PS50931">
    <property type="entry name" value="HTH_LYSR"/>
    <property type="match status" value="1"/>
</dbReference>
<dbReference type="Pfam" id="PF00126">
    <property type="entry name" value="HTH_1"/>
    <property type="match status" value="1"/>
</dbReference>
<dbReference type="CDD" id="cd05466">
    <property type="entry name" value="PBP2_LTTR_substrate"/>
    <property type="match status" value="1"/>
</dbReference>
<sequence>MELRQMQYFIAVHECGGISAAAERLFLTPQALSKSIRRLEEELDAPLFFRDRGALLLTPFGKTALAEARRLVADYEEMMRRLASISAQEKGVVRLAFSHGVPNALSLESLHGFETAHPGATLEVVELPDLLAEDAILRETSDIGFSIGEPHPAERFNITRLRRYHLCAVVNPAHPFARRETLSVRDLEGQPLVTKSPHFKVYQLIEDAAARQGVPLVYALSSPDEILWLRMLEDNQGVGIGVSFLQDPQKSSGSNLVNIPFTDQELCWDICVITKKGHYLSRTANSLLEQIKSMADGSMKHHAPSAGR</sequence>
<dbReference type="GO" id="GO:0003700">
    <property type="term" value="F:DNA-binding transcription factor activity"/>
    <property type="evidence" value="ECO:0007669"/>
    <property type="project" value="InterPro"/>
</dbReference>
<dbReference type="Gene3D" id="1.10.10.10">
    <property type="entry name" value="Winged helix-like DNA-binding domain superfamily/Winged helix DNA-binding domain"/>
    <property type="match status" value="1"/>
</dbReference>
<evidence type="ECO:0000256" key="3">
    <source>
        <dbReference type="ARBA" id="ARBA00023125"/>
    </source>
</evidence>
<dbReference type="GO" id="GO:0005829">
    <property type="term" value="C:cytosol"/>
    <property type="evidence" value="ECO:0007669"/>
    <property type="project" value="TreeGrafter"/>
</dbReference>
<protein>
    <recommendedName>
        <fullName evidence="5">HTH lysR-type domain-containing protein</fullName>
    </recommendedName>
</protein>
<dbReference type="PANTHER" id="PTHR30419">
    <property type="entry name" value="HTH-TYPE TRANSCRIPTIONAL REGULATOR YBHD"/>
    <property type="match status" value="1"/>
</dbReference>
<keyword evidence="2" id="KW-0805">Transcription regulation</keyword>
<dbReference type="InterPro" id="IPR036388">
    <property type="entry name" value="WH-like_DNA-bd_sf"/>
</dbReference>
<dbReference type="PANTHER" id="PTHR30419:SF8">
    <property type="entry name" value="NITROGEN ASSIMILATION TRANSCRIPTIONAL ACTIVATOR-RELATED"/>
    <property type="match status" value="1"/>
</dbReference>
<dbReference type="InterPro" id="IPR050950">
    <property type="entry name" value="HTH-type_LysR_regulators"/>
</dbReference>
<dbReference type="EMBL" id="FLUN01000001">
    <property type="protein sequence ID" value="SBV96818.1"/>
    <property type="molecule type" value="Genomic_DNA"/>
</dbReference>
<keyword evidence="4" id="KW-0804">Transcription</keyword>
<dbReference type="PRINTS" id="PR00039">
    <property type="entry name" value="HTHLYSR"/>
</dbReference>
<dbReference type="InterPro" id="IPR005119">
    <property type="entry name" value="LysR_subst-bd"/>
</dbReference>
<evidence type="ECO:0000256" key="2">
    <source>
        <dbReference type="ARBA" id="ARBA00023015"/>
    </source>
</evidence>
<comment type="similarity">
    <text evidence="1">Belongs to the LysR transcriptional regulatory family.</text>
</comment>
<dbReference type="SUPFAM" id="SSF53850">
    <property type="entry name" value="Periplasmic binding protein-like II"/>
    <property type="match status" value="1"/>
</dbReference>